<evidence type="ECO:0000256" key="1">
    <source>
        <dbReference type="SAM" id="MobiDB-lite"/>
    </source>
</evidence>
<accession>A0A940PKS7</accession>
<feature type="region of interest" description="Disordered" evidence="1">
    <location>
        <begin position="258"/>
        <end position="284"/>
    </location>
</feature>
<proteinExistence type="predicted"/>
<keyword evidence="2" id="KW-0472">Membrane</keyword>
<protein>
    <recommendedName>
        <fullName evidence="5">FUSC family protein</fullName>
    </recommendedName>
</protein>
<feature type="transmembrane region" description="Helical" evidence="2">
    <location>
        <begin position="147"/>
        <end position="168"/>
    </location>
</feature>
<feature type="transmembrane region" description="Helical" evidence="2">
    <location>
        <begin position="123"/>
        <end position="141"/>
    </location>
</feature>
<keyword evidence="4" id="KW-1185">Reference proteome</keyword>
<evidence type="ECO:0000313" key="4">
    <source>
        <dbReference type="Proteomes" id="UP000675163"/>
    </source>
</evidence>
<dbReference type="Proteomes" id="UP000675163">
    <property type="component" value="Unassembled WGS sequence"/>
</dbReference>
<evidence type="ECO:0000256" key="2">
    <source>
        <dbReference type="SAM" id="Phobius"/>
    </source>
</evidence>
<dbReference type="RefSeq" id="WP_209703981.1">
    <property type="nucleotide sequence ID" value="NZ_JAFIDA010000001.1"/>
</dbReference>
<organism evidence="3 4">
    <name type="scientific">Leucobacter exalbidus</name>
    <dbReference type="NCBI Taxonomy" id="662960"/>
    <lineage>
        <taxon>Bacteria</taxon>
        <taxon>Bacillati</taxon>
        <taxon>Actinomycetota</taxon>
        <taxon>Actinomycetes</taxon>
        <taxon>Micrococcales</taxon>
        <taxon>Microbacteriaceae</taxon>
        <taxon>Leucobacter</taxon>
    </lineage>
</organism>
<name>A0A940PKS7_9MICO</name>
<feature type="transmembrane region" description="Helical" evidence="2">
    <location>
        <begin position="21"/>
        <end position="41"/>
    </location>
</feature>
<dbReference type="AlphaFoldDB" id="A0A940PKS7"/>
<feature type="transmembrane region" description="Helical" evidence="2">
    <location>
        <begin position="99"/>
        <end position="116"/>
    </location>
</feature>
<reference evidence="3" key="1">
    <citation type="submission" date="2021-02" db="EMBL/GenBank/DDBJ databases">
        <title>Sequencing the genomes of 1000 actinobacteria strains.</title>
        <authorList>
            <person name="Klenk H.-P."/>
        </authorList>
    </citation>
    <scope>NUCLEOTIDE SEQUENCE</scope>
    <source>
        <strain evidence="3">DSM 22850</strain>
    </source>
</reference>
<gene>
    <name evidence="3" type="ORF">JOF28_000095</name>
</gene>
<evidence type="ECO:0000313" key="3">
    <source>
        <dbReference type="EMBL" id="MBP1324863.1"/>
    </source>
</evidence>
<evidence type="ECO:0008006" key="5">
    <source>
        <dbReference type="Google" id="ProtNLM"/>
    </source>
</evidence>
<keyword evidence="2" id="KW-1133">Transmembrane helix</keyword>
<comment type="caution">
    <text evidence="3">The sequence shown here is derived from an EMBL/GenBank/DDBJ whole genome shotgun (WGS) entry which is preliminary data.</text>
</comment>
<feature type="transmembrane region" description="Helical" evidence="2">
    <location>
        <begin position="72"/>
        <end position="93"/>
    </location>
</feature>
<keyword evidence="2" id="KW-0812">Transmembrane</keyword>
<sequence>MDARTRIAALVAARDPAHTRFLLALAVSAGVGASVLTASLLLRGHPAQTSFLAVPLFLSAIAGSMAQDRTAIARFTTTVLMIPSVVIIVLVAVTLSQSRIAVTIAFILVVGAAVWVRRFGPRAGAIGSLCFMGFFFTLIMQVTAKDLLLFCTISAIAIAAQALMRAILLLKRPRRELTVLLRELRVASASAIHGSRHPQRAKNRRAELARIDEVARSISAWQQNVRTDHEIGCDEHTLDALVLEARVSTEEACAAIARAGHAAPSDSADAHGDQGQNQGQQHQHHALPHLLPEVKPHSDPQQLLRHAIG</sequence>
<feature type="transmembrane region" description="Helical" evidence="2">
    <location>
        <begin position="47"/>
        <end position="65"/>
    </location>
</feature>
<dbReference type="EMBL" id="JAFIDA010000001">
    <property type="protein sequence ID" value="MBP1324863.1"/>
    <property type="molecule type" value="Genomic_DNA"/>
</dbReference>